<evidence type="ECO:0000256" key="1">
    <source>
        <dbReference type="ARBA" id="ARBA00009550"/>
    </source>
</evidence>
<dbReference type="Gene3D" id="1.20.5.340">
    <property type="match status" value="1"/>
</dbReference>
<protein>
    <submittedName>
        <fullName evidence="3">Uncharacterized protein</fullName>
    </submittedName>
</protein>
<feature type="region of interest" description="Disordered" evidence="2">
    <location>
        <begin position="191"/>
        <end position="211"/>
    </location>
</feature>
<keyword evidence="4" id="KW-1185">Reference proteome</keyword>
<evidence type="ECO:0000256" key="2">
    <source>
        <dbReference type="SAM" id="MobiDB-lite"/>
    </source>
</evidence>
<evidence type="ECO:0000313" key="4">
    <source>
        <dbReference type="Proteomes" id="UP001148018"/>
    </source>
</evidence>
<gene>
    <name evidence="3" type="ORF">NHX12_026709</name>
</gene>
<dbReference type="EMBL" id="JANIIK010000042">
    <property type="protein sequence ID" value="KAJ3607196.1"/>
    <property type="molecule type" value="Genomic_DNA"/>
</dbReference>
<accession>A0A9Q0IS47</accession>
<organism evidence="3 4">
    <name type="scientific">Muraenolepis orangiensis</name>
    <name type="common">Patagonian moray cod</name>
    <dbReference type="NCBI Taxonomy" id="630683"/>
    <lineage>
        <taxon>Eukaryota</taxon>
        <taxon>Metazoa</taxon>
        <taxon>Chordata</taxon>
        <taxon>Craniata</taxon>
        <taxon>Vertebrata</taxon>
        <taxon>Euteleostomi</taxon>
        <taxon>Actinopterygii</taxon>
        <taxon>Neopterygii</taxon>
        <taxon>Teleostei</taxon>
        <taxon>Neoteleostei</taxon>
        <taxon>Acanthomorphata</taxon>
        <taxon>Zeiogadaria</taxon>
        <taxon>Gadariae</taxon>
        <taxon>Gadiformes</taxon>
        <taxon>Muraenolepidoidei</taxon>
        <taxon>Muraenolepididae</taxon>
        <taxon>Muraenolepis</taxon>
    </lineage>
</organism>
<dbReference type="OrthoDB" id="425555at2759"/>
<proteinExistence type="inferred from homology"/>
<reference evidence="3" key="1">
    <citation type="submission" date="2022-07" db="EMBL/GenBank/DDBJ databases">
        <title>Chromosome-level genome of Muraenolepis orangiensis.</title>
        <authorList>
            <person name="Kim J."/>
        </authorList>
    </citation>
    <scope>NUCLEOTIDE SEQUENCE</scope>
    <source>
        <strain evidence="3">KU_S4_2022</strain>
        <tissue evidence="3">Muscle</tissue>
    </source>
</reference>
<dbReference type="PANTHER" id="PTHR16127">
    <property type="entry name" value="TAXILIN"/>
    <property type="match status" value="1"/>
</dbReference>
<dbReference type="PANTHER" id="PTHR16127:SF10">
    <property type="entry name" value="BETA-TAXILIN"/>
    <property type="match status" value="1"/>
</dbReference>
<evidence type="ECO:0000313" key="3">
    <source>
        <dbReference type="EMBL" id="KAJ3607196.1"/>
    </source>
</evidence>
<dbReference type="AlphaFoldDB" id="A0A9Q0IS47"/>
<dbReference type="Pfam" id="PF09728">
    <property type="entry name" value="Taxilin"/>
    <property type="match status" value="1"/>
</dbReference>
<feature type="compositionally biased region" description="Low complexity" evidence="2">
    <location>
        <begin position="202"/>
        <end position="211"/>
    </location>
</feature>
<dbReference type="GO" id="GO:0019905">
    <property type="term" value="F:syntaxin binding"/>
    <property type="evidence" value="ECO:0007669"/>
    <property type="project" value="InterPro"/>
</dbReference>
<comment type="similarity">
    <text evidence="1">Belongs to the taxilin family.</text>
</comment>
<dbReference type="InterPro" id="IPR026183">
    <property type="entry name" value="Taxilin_fam"/>
</dbReference>
<comment type="caution">
    <text evidence="3">The sequence shown here is derived from an EMBL/GenBank/DDBJ whole genome shotgun (WGS) entry which is preliminary data.</text>
</comment>
<name>A0A9Q0IS47_9TELE</name>
<sequence length="211" mass="23254">MEAVVNAAEVLAAAPQPGAADDACPEEGSSCQAASIPAVQALLDPMEDLSRKLEDILKTYGTADNAVHQQSVDREKMEEEAGRVVPVPKETGEDTGRFKHMKVGVLQQKVVRVQRERDQLRSEHQRGVLARSQLEGLCRELQKHNKTLKTTLNEIQTQIAQYSGRNNKLSQENKNLADKLESLMHQYEQREEVRVGGGGGVRAQEGEGVFA</sequence>
<dbReference type="Proteomes" id="UP001148018">
    <property type="component" value="Unassembled WGS sequence"/>
</dbReference>